<dbReference type="Pfam" id="PF00201">
    <property type="entry name" value="UDPGT"/>
    <property type="match status" value="1"/>
</dbReference>
<dbReference type="FunFam" id="3.40.50.2000:FF:000238">
    <property type="entry name" value="Glycosyltransferase"/>
    <property type="match status" value="1"/>
</dbReference>
<keyword evidence="2 4" id="KW-0328">Glycosyltransferase</keyword>
<dbReference type="Gene3D" id="3.40.50.2000">
    <property type="entry name" value="Glycogen Phosphorylase B"/>
    <property type="match status" value="2"/>
</dbReference>
<comment type="caution">
    <text evidence="7">The sequence shown here is derived from an EMBL/GenBank/DDBJ whole genome shotgun (WGS) entry which is preliminary data.</text>
</comment>
<dbReference type="InterPro" id="IPR035595">
    <property type="entry name" value="UDP_glycos_trans_CS"/>
</dbReference>
<dbReference type="PROSITE" id="PS00375">
    <property type="entry name" value="UDPGT"/>
    <property type="match status" value="1"/>
</dbReference>
<evidence type="ECO:0000256" key="2">
    <source>
        <dbReference type="ARBA" id="ARBA00022676"/>
    </source>
</evidence>
<keyword evidence="3 4" id="KW-0808">Transferase</keyword>
<proteinExistence type="inferred from homology"/>
<dbReference type="GO" id="GO:0016138">
    <property type="term" value="P:glycoside biosynthetic process"/>
    <property type="evidence" value="ECO:0007669"/>
    <property type="project" value="UniProtKB-ARBA"/>
</dbReference>
<evidence type="ECO:0000256" key="3">
    <source>
        <dbReference type="ARBA" id="ARBA00022679"/>
    </source>
</evidence>
<sequence>MVAKFGSTPGNEADDVAVVMVPLPAQGHLNQLLHLSRLISAQGIPVHYVGSSAYIHQATTRVHGWDPLKATNLHFHELPTPPAEFQSPPAPVPDTTTKFPSQLMPAFLATEHLRRPLTDLVREMAISKRKVVVIADSFMGWVVQDLPSVVPKAEVYRFRCLSAFCSGSYIWEAAGKPEIGPGSEILNFLPSREGTVSPEFDEFVKVQSGCWVLSSGDILNSSREIEAPFIDFLAKVSNRSQFAIGPFNPISLSSSIDGKNRHRCLKWLDGQEKGSVLFVSFGTTTSLSGDQITELAIGLEQSMQKFIWVLRDGDGREAINGGNVVRPELPEEYEERTRERGLVVRDWAPQLEILGHASTGGFLSHCGWNSCMESISMGVPVAAWPVHSDQPRNAALLTRGLGIGISLMDWERRGEVVGREEVAEGVKKLMASKDGEEMRRNAVKLSERVKKSVTSGGGGDEFQALIAQITR</sequence>
<evidence type="ECO:0000313" key="8">
    <source>
        <dbReference type="Proteomes" id="UP001152523"/>
    </source>
</evidence>
<dbReference type="GO" id="GO:0050404">
    <property type="term" value="F:zeatin O-beta-D-xylosyltransferase activity"/>
    <property type="evidence" value="ECO:0007669"/>
    <property type="project" value="UniProtKB-ARBA"/>
</dbReference>
<name>A0AAV0DND2_9ASTE</name>
<evidence type="ECO:0000256" key="1">
    <source>
        <dbReference type="ARBA" id="ARBA00009995"/>
    </source>
</evidence>
<dbReference type="Proteomes" id="UP001152523">
    <property type="component" value="Unassembled WGS sequence"/>
</dbReference>
<dbReference type="InterPro" id="IPR002213">
    <property type="entry name" value="UDP_glucos_trans"/>
</dbReference>
<dbReference type="FunFam" id="3.40.50.2000:FF:000060">
    <property type="entry name" value="Glycosyltransferase"/>
    <property type="match status" value="1"/>
</dbReference>
<dbReference type="EC" id="2.4.1.-" evidence="5"/>
<dbReference type="InterPro" id="IPR058980">
    <property type="entry name" value="Glyco_transf_N"/>
</dbReference>
<dbReference type="EMBL" id="CAMAPF010000131">
    <property type="protein sequence ID" value="CAH9105486.1"/>
    <property type="molecule type" value="Genomic_DNA"/>
</dbReference>
<dbReference type="CDD" id="cd03784">
    <property type="entry name" value="GT1_Gtf-like"/>
    <property type="match status" value="1"/>
</dbReference>
<protein>
    <recommendedName>
        <fullName evidence="5">Glycosyltransferase</fullName>
        <ecNumber evidence="5">2.4.1.-</ecNumber>
    </recommendedName>
</protein>
<evidence type="ECO:0000313" key="7">
    <source>
        <dbReference type="EMBL" id="CAH9105486.1"/>
    </source>
</evidence>
<comment type="similarity">
    <text evidence="1 4">Belongs to the UDP-glycosyltransferase family.</text>
</comment>
<keyword evidence="8" id="KW-1185">Reference proteome</keyword>
<feature type="domain" description="Glycosyltransferase N-terminal" evidence="6">
    <location>
        <begin position="14"/>
        <end position="249"/>
    </location>
</feature>
<dbReference type="Pfam" id="PF26168">
    <property type="entry name" value="Glyco_transf_N"/>
    <property type="match status" value="1"/>
</dbReference>
<dbReference type="SUPFAM" id="SSF53756">
    <property type="entry name" value="UDP-Glycosyltransferase/glycogen phosphorylase"/>
    <property type="match status" value="1"/>
</dbReference>
<dbReference type="AlphaFoldDB" id="A0AAV0DND2"/>
<evidence type="ECO:0000256" key="5">
    <source>
        <dbReference type="RuleBase" id="RU362057"/>
    </source>
</evidence>
<evidence type="ECO:0000256" key="4">
    <source>
        <dbReference type="RuleBase" id="RU003718"/>
    </source>
</evidence>
<evidence type="ECO:0000259" key="6">
    <source>
        <dbReference type="Pfam" id="PF26168"/>
    </source>
</evidence>
<reference evidence="7" key="1">
    <citation type="submission" date="2022-07" db="EMBL/GenBank/DDBJ databases">
        <authorList>
            <person name="Macas J."/>
            <person name="Novak P."/>
            <person name="Neumann P."/>
        </authorList>
    </citation>
    <scope>NUCLEOTIDE SEQUENCE</scope>
</reference>
<dbReference type="PANTHER" id="PTHR48044">
    <property type="entry name" value="GLYCOSYLTRANSFERASE"/>
    <property type="match status" value="1"/>
</dbReference>
<dbReference type="GO" id="GO:0009690">
    <property type="term" value="P:cytokinin metabolic process"/>
    <property type="evidence" value="ECO:0007669"/>
    <property type="project" value="UniProtKB-ARBA"/>
</dbReference>
<accession>A0AAV0DND2</accession>
<gene>
    <name evidence="7" type="ORF">CEPIT_LOCUS17235</name>
</gene>
<organism evidence="7 8">
    <name type="scientific">Cuscuta epithymum</name>
    <dbReference type="NCBI Taxonomy" id="186058"/>
    <lineage>
        <taxon>Eukaryota</taxon>
        <taxon>Viridiplantae</taxon>
        <taxon>Streptophyta</taxon>
        <taxon>Embryophyta</taxon>
        <taxon>Tracheophyta</taxon>
        <taxon>Spermatophyta</taxon>
        <taxon>Magnoliopsida</taxon>
        <taxon>eudicotyledons</taxon>
        <taxon>Gunneridae</taxon>
        <taxon>Pentapetalae</taxon>
        <taxon>asterids</taxon>
        <taxon>lamiids</taxon>
        <taxon>Solanales</taxon>
        <taxon>Convolvulaceae</taxon>
        <taxon>Cuscuteae</taxon>
        <taxon>Cuscuta</taxon>
        <taxon>Cuscuta subgen. Cuscuta</taxon>
    </lineage>
</organism>
<dbReference type="PANTHER" id="PTHR48044:SF23">
    <property type="entry name" value="ANTHOCYANIDIN 3-O-GLUCOSYLTRANSFERASE-LIKE"/>
    <property type="match status" value="1"/>
</dbReference>